<dbReference type="GO" id="GO:0071555">
    <property type="term" value="P:cell wall organization"/>
    <property type="evidence" value="ECO:0007669"/>
    <property type="project" value="UniProtKB-KW"/>
</dbReference>
<sequence>MLDELPFEADDAAKPRSHRRKRKGRTGFTLLLVVVLLGALGLGGWFGFEQVRGMLSAEDFEGTGNGTEVLVEVAEGALLSNIANELADKGVVASPQAFVQAADANPDSKGIQPGTYRMQEEMSGEAAVLALLDRANRVTNGITIPEGLESWAIYELLSEAFDIPVEDFEAAAEDPETLGVLDYWFTRTDGKEVTKSIEGFLYPSTYEFPPNATASDMLSIMVAQFNTVVEGMEFVPTVEDGLGISPYEALIVASLAQAEAGVPDDLGKVARVAYNRLYKEFYCSGDLTNCLQFDVTTNYGLMVAGGDKKESKHLTDADLKDPDNKWSTHVYAGLPPTAINNPGELALKGAMDPPPGLWYFFVAVDKEGNSKFAETEAEHRENIEEAKENGVL</sequence>
<evidence type="ECO:0000256" key="2">
    <source>
        <dbReference type="ARBA" id="ARBA00022692"/>
    </source>
</evidence>
<dbReference type="GO" id="GO:0008932">
    <property type="term" value="F:lytic endotransglycosylase activity"/>
    <property type="evidence" value="ECO:0007669"/>
    <property type="project" value="UniProtKB-UniRule"/>
</dbReference>
<comment type="caution">
    <text evidence="9">The sequence shown here is derived from an EMBL/GenBank/DDBJ whole genome shotgun (WGS) entry which is preliminary data.</text>
</comment>
<evidence type="ECO:0000256" key="3">
    <source>
        <dbReference type="ARBA" id="ARBA00022989"/>
    </source>
</evidence>
<dbReference type="InParanoid" id="A0A543AQ03"/>
<dbReference type="PANTHER" id="PTHR30518:SF2">
    <property type="entry name" value="ENDOLYTIC MUREIN TRANSGLYCOSYLASE"/>
    <property type="match status" value="1"/>
</dbReference>
<dbReference type="HAMAP" id="MF_02065">
    <property type="entry name" value="MltG"/>
    <property type="match status" value="1"/>
</dbReference>
<evidence type="ECO:0000256" key="6">
    <source>
        <dbReference type="ARBA" id="ARBA00023316"/>
    </source>
</evidence>
<dbReference type="Pfam" id="PF02618">
    <property type="entry name" value="YceG"/>
    <property type="match status" value="1"/>
</dbReference>
<dbReference type="EC" id="4.2.2.29" evidence="7"/>
<keyword evidence="1 7" id="KW-1003">Cell membrane</keyword>
<dbReference type="RefSeq" id="WP_142033953.1">
    <property type="nucleotide sequence ID" value="NZ_JBHTGS010000002.1"/>
</dbReference>
<dbReference type="FunCoup" id="A0A543AQ03">
    <property type="interactions" value="4"/>
</dbReference>
<keyword evidence="2 7" id="KW-0812">Transmembrane</keyword>
<evidence type="ECO:0000313" key="9">
    <source>
        <dbReference type="EMBL" id="TQL74673.1"/>
    </source>
</evidence>
<keyword evidence="5 7" id="KW-0456">Lyase</keyword>
<dbReference type="Proteomes" id="UP000317043">
    <property type="component" value="Unassembled WGS sequence"/>
</dbReference>
<dbReference type="EMBL" id="VFOW01000001">
    <property type="protein sequence ID" value="TQL74673.1"/>
    <property type="molecule type" value="Genomic_DNA"/>
</dbReference>
<dbReference type="GO" id="GO:0005886">
    <property type="term" value="C:plasma membrane"/>
    <property type="evidence" value="ECO:0007669"/>
    <property type="project" value="UniProtKB-SubCell"/>
</dbReference>
<dbReference type="OrthoDB" id="9814591at2"/>
<comment type="catalytic activity">
    <reaction evidence="7">
        <text>a peptidoglycan chain = a peptidoglycan chain with N-acetyl-1,6-anhydromuramyl-[peptide] at the reducing end + a peptidoglycan chain with N-acetylglucosamine at the non-reducing end.</text>
        <dbReference type="EC" id="4.2.2.29"/>
    </reaction>
</comment>
<organism evidence="9 10">
    <name type="scientific">Stackebrandtia endophytica</name>
    <dbReference type="NCBI Taxonomy" id="1496996"/>
    <lineage>
        <taxon>Bacteria</taxon>
        <taxon>Bacillati</taxon>
        <taxon>Actinomycetota</taxon>
        <taxon>Actinomycetes</taxon>
        <taxon>Glycomycetales</taxon>
        <taxon>Glycomycetaceae</taxon>
        <taxon>Stackebrandtia</taxon>
    </lineage>
</organism>
<feature type="transmembrane region" description="Helical" evidence="7">
    <location>
        <begin position="28"/>
        <end position="48"/>
    </location>
</feature>
<dbReference type="NCBIfam" id="TIGR00247">
    <property type="entry name" value="endolytic transglycosylase MltG"/>
    <property type="match status" value="1"/>
</dbReference>
<dbReference type="PANTHER" id="PTHR30518">
    <property type="entry name" value="ENDOLYTIC MUREIN TRANSGLYCOSYLASE"/>
    <property type="match status" value="1"/>
</dbReference>
<feature type="compositionally biased region" description="Acidic residues" evidence="8">
    <location>
        <begin position="1"/>
        <end position="10"/>
    </location>
</feature>
<feature type="site" description="Important for catalytic activity" evidence="7">
    <location>
        <position position="259"/>
    </location>
</feature>
<keyword evidence="4 7" id="KW-0472">Membrane</keyword>
<protein>
    <recommendedName>
        <fullName evidence="7">Endolytic murein transglycosylase</fullName>
        <ecNumber evidence="7">4.2.2.29</ecNumber>
    </recommendedName>
    <alternativeName>
        <fullName evidence="7">Peptidoglycan lytic transglycosylase</fullName>
    </alternativeName>
    <alternativeName>
        <fullName evidence="7">Peptidoglycan polymerization terminase</fullName>
    </alternativeName>
</protein>
<evidence type="ECO:0000256" key="4">
    <source>
        <dbReference type="ARBA" id="ARBA00023136"/>
    </source>
</evidence>
<dbReference type="Gene3D" id="3.30.1490.480">
    <property type="entry name" value="Endolytic murein transglycosylase"/>
    <property type="match status" value="1"/>
</dbReference>
<feature type="region of interest" description="Disordered" evidence="8">
    <location>
        <begin position="1"/>
        <end position="20"/>
    </location>
</feature>
<evidence type="ECO:0000256" key="5">
    <source>
        <dbReference type="ARBA" id="ARBA00023239"/>
    </source>
</evidence>
<gene>
    <name evidence="7" type="primary">mltG</name>
    <name evidence="9" type="ORF">FB566_0159</name>
</gene>
<keyword evidence="6 7" id="KW-0961">Cell wall biogenesis/degradation</keyword>
<name>A0A543AQ03_9ACTN</name>
<reference evidence="9 10" key="1">
    <citation type="submission" date="2019-06" db="EMBL/GenBank/DDBJ databases">
        <title>Sequencing the genomes of 1000 actinobacteria strains.</title>
        <authorList>
            <person name="Klenk H.-P."/>
        </authorList>
    </citation>
    <scope>NUCLEOTIDE SEQUENCE [LARGE SCALE GENOMIC DNA]</scope>
    <source>
        <strain evidence="9 10">DSM 45928</strain>
    </source>
</reference>
<evidence type="ECO:0000256" key="7">
    <source>
        <dbReference type="HAMAP-Rule" id="MF_02065"/>
    </source>
</evidence>
<comment type="subcellular location">
    <subcellularLocation>
        <location evidence="7">Cell membrane</location>
        <topology evidence="7">Single-pass membrane protein</topology>
    </subcellularLocation>
</comment>
<evidence type="ECO:0000256" key="8">
    <source>
        <dbReference type="SAM" id="MobiDB-lite"/>
    </source>
</evidence>
<dbReference type="InterPro" id="IPR003770">
    <property type="entry name" value="MLTG-like"/>
</dbReference>
<keyword evidence="3 7" id="KW-1133">Transmembrane helix</keyword>
<comment type="function">
    <text evidence="7">Functions as a peptidoglycan terminase that cleaves nascent peptidoglycan strands endolytically to terminate their elongation.</text>
</comment>
<evidence type="ECO:0000313" key="10">
    <source>
        <dbReference type="Proteomes" id="UP000317043"/>
    </source>
</evidence>
<keyword evidence="10" id="KW-1185">Reference proteome</keyword>
<accession>A0A543AQ03</accession>
<evidence type="ECO:0000256" key="1">
    <source>
        <dbReference type="ARBA" id="ARBA00022475"/>
    </source>
</evidence>
<proteinExistence type="inferred from homology"/>
<dbReference type="GO" id="GO:0009252">
    <property type="term" value="P:peptidoglycan biosynthetic process"/>
    <property type="evidence" value="ECO:0007669"/>
    <property type="project" value="UniProtKB-UniRule"/>
</dbReference>
<comment type="similarity">
    <text evidence="7">Belongs to the transglycosylase MltG family.</text>
</comment>
<dbReference type="AlphaFoldDB" id="A0A543AQ03"/>